<evidence type="ECO:0000313" key="2">
    <source>
        <dbReference type="EMBL" id="TPX33055.1"/>
    </source>
</evidence>
<feature type="compositionally biased region" description="Low complexity" evidence="1">
    <location>
        <begin position="244"/>
        <end position="257"/>
    </location>
</feature>
<dbReference type="Proteomes" id="UP000317494">
    <property type="component" value="Unassembled WGS sequence"/>
</dbReference>
<comment type="caution">
    <text evidence="2">The sequence shown here is derived from an EMBL/GenBank/DDBJ whole genome shotgun (WGS) entry which is preliminary data.</text>
</comment>
<dbReference type="VEuPathDB" id="FungiDB:SeMB42_g07532"/>
<organism evidence="2 3">
    <name type="scientific">Synchytrium endobioticum</name>
    <dbReference type="NCBI Taxonomy" id="286115"/>
    <lineage>
        <taxon>Eukaryota</taxon>
        <taxon>Fungi</taxon>
        <taxon>Fungi incertae sedis</taxon>
        <taxon>Chytridiomycota</taxon>
        <taxon>Chytridiomycota incertae sedis</taxon>
        <taxon>Chytridiomycetes</taxon>
        <taxon>Synchytriales</taxon>
        <taxon>Synchytriaceae</taxon>
        <taxon>Synchytrium</taxon>
    </lineage>
</organism>
<feature type="region of interest" description="Disordered" evidence="1">
    <location>
        <begin position="237"/>
        <end position="328"/>
    </location>
</feature>
<protein>
    <submittedName>
        <fullName evidence="2">Uncharacterized protein</fullName>
    </submittedName>
</protein>
<accession>A0A507C6F1</accession>
<proteinExistence type="predicted"/>
<evidence type="ECO:0000313" key="3">
    <source>
        <dbReference type="Proteomes" id="UP000317494"/>
    </source>
</evidence>
<sequence length="342" mass="37863">MYSCTIPRVKHSVAVAVVHLEHLQQVKDEQSVPEKYRSSISKECLELCTEHQGNMRLREMANQPRHSRGSAMSICVPCQPREIEMRVSEATVYLALVAASALAIPAVDDVPDSEPCSTDFKSSLYVRPENNKYDPSMGTVGYPGQSACNGTYVFHFDTTGWPKPFAVSGEIQVPGAHLKKKASTWNNKKTWKTKIELTPDIPLDDFTISAWFTKSPGGYTGTLVNWVLKRISVPEPVEPEPTETAEPTATPSEGPEPTKMPKHPKHPAKPKHPRKGKMTPTPKFGDIAEPTMTLEPTAEPEPELSHSSDRSFLPEPAPMPVPRPDNGKYGQKVMKVLLAEQF</sequence>
<gene>
    <name evidence="2" type="ORF">SeMB42_g07532</name>
</gene>
<dbReference type="EMBL" id="QEAN01000550">
    <property type="protein sequence ID" value="TPX33055.1"/>
    <property type="molecule type" value="Genomic_DNA"/>
</dbReference>
<reference evidence="2 3" key="1">
    <citation type="journal article" date="2019" name="Sci. Rep.">
        <title>Comparative genomics of chytrid fungi reveal insights into the obligate biotrophic and pathogenic lifestyle of Synchytrium endobioticum.</title>
        <authorList>
            <person name="van de Vossenberg B.T.L.H."/>
            <person name="Warris S."/>
            <person name="Nguyen H.D.T."/>
            <person name="van Gent-Pelzer M.P.E."/>
            <person name="Joly D.L."/>
            <person name="van de Geest H.C."/>
            <person name="Bonants P.J.M."/>
            <person name="Smith D.S."/>
            <person name="Levesque C.A."/>
            <person name="van der Lee T.A.J."/>
        </authorList>
    </citation>
    <scope>NUCLEOTIDE SEQUENCE [LARGE SCALE GENOMIC DNA]</scope>
    <source>
        <strain evidence="2 3">MB42</strain>
    </source>
</reference>
<keyword evidence="3" id="KW-1185">Reference proteome</keyword>
<feature type="compositionally biased region" description="Low complexity" evidence="1">
    <location>
        <begin position="288"/>
        <end position="297"/>
    </location>
</feature>
<dbReference type="AlphaFoldDB" id="A0A507C6F1"/>
<feature type="compositionally biased region" description="Basic residues" evidence="1">
    <location>
        <begin position="260"/>
        <end position="277"/>
    </location>
</feature>
<name>A0A507C6F1_9FUNG</name>
<evidence type="ECO:0000256" key="1">
    <source>
        <dbReference type="SAM" id="MobiDB-lite"/>
    </source>
</evidence>